<keyword evidence="2" id="KW-1185">Reference proteome</keyword>
<name>A0AAD8IA06_9APIA</name>
<evidence type="ECO:0000313" key="2">
    <source>
        <dbReference type="Proteomes" id="UP001237642"/>
    </source>
</evidence>
<dbReference type="Proteomes" id="UP001237642">
    <property type="component" value="Unassembled WGS sequence"/>
</dbReference>
<gene>
    <name evidence="1" type="ORF">POM88_028304</name>
</gene>
<sequence>MNATTDHSRVDVLSVAVLEFPMHITARSVHSKRKIGMGVLRLRIWGVQRRISSTNERNMVLKNDDINSFLLSAASSPVARLPKQCKLILITCGWLPSANLGIQSVSLKKKPGPVMSCKQPVIANQRALCERRLEVCNW</sequence>
<dbReference type="AlphaFoldDB" id="A0AAD8IA06"/>
<proteinExistence type="predicted"/>
<accession>A0AAD8IA06</accession>
<reference evidence="1" key="1">
    <citation type="submission" date="2023-02" db="EMBL/GenBank/DDBJ databases">
        <title>Genome of toxic invasive species Heracleum sosnowskyi carries increased number of genes despite the absence of recent whole-genome duplications.</title>
        <authorList>
            <person name="Schelkunov M."/>
            <person name="Shtratnikova V."/>
            <person name="Makarenko M."/>
            <person name="Klepikova A."/>
            <person name="Omelchenko D."/>
            <person name="Novikova G."/>
            <person name="Obukhova E."/>
            <person name="Bogdanov V."/>
            <person name="Penin A."/>
            <person name="Logacheva M."/>
        </authorList>
    </citation>
    <scope>NUCLEOTIDE SEQUENCE</scope>
    <source>
        <strain evidence="1">Hsosn_3</strain>
        <tissue evidence="1">Leaf</tissue>
    </source>
</reference>
<reference evidence="1" key="2">
    <citation type="submission" date="2023-05" db="EMBL/GenBank/DDBJ databases">
        <authorList>
            <person name="Schelkunov M.I."/>
        </authorList>
    </citation>
    <scope>NUCLEOTIDE SEQUENCE</scope>
    <source>
        <strain evidence="1">Hsosn_3</strain>
        <tissue evidence="1">Leaf</tissue>
    </source>
</reference>
<protein>
    <submittedName>
        <fullName evidence="1">Uncharacterized protein</fullName>
    </submittedName>
</protein>
<organism evidence="1 2">
    <name type="scientific">Heracleum sosnowskyi</name>
    <dbReference type="NCBI Taxonomy" id="360622"/>
    <lineage>
        <taxon>Eukaryota</taxon>
        <taxon>Viridiplantae</taxon>
        <taxon>Streptophyta</taxon>
        <taxon>Embryophyta</taxon>
        <taxon>Tracheophyta</taxon>
        <taxon>Spermatophyta</taxon>
        <taxon>Magnoliopsida</taxon>
        <taxon>eudicotyledons</taxon>
        <taxon>Gunneridae</taxon>
        <taxon>Pentapetalae</taxon>
        <taxon>asterids</taxon>
        <taxon>campanulids</taxon>
        <taxon>Apiales</taxon>
        <taxon>Apiaceae</taxon>
        <taxon>Apioideae</taxon>
        <taxon>apioid superclade</taxon>
        <taxon>Tordylieae</taxon>
        <taxon>Tordyliinae</taxon>
        <taxon>Heracleum</taxon>
    </lineage>
</organism>
<dbReference type="EMBL" id="JAUIZM010000006">
    <property type="protein sequence ID" value="KAK1381560.1"/>
    <property type="molecule type" value="Genomic_DNA"/>
</dbReference>
<evidence type="ECO:0000313" key="1">
    <source>
        <dbReference type="EMBL" id="KAK1381560.1"/>
    </source>
</evidence>
<comment type="caution">
    <text evidence="1">The sequence shown here is derived from an EMBL/GenBank/DDBJ whole genome shotgun (WGS) entry which is preliminary data.</text>
</comment>